<keyword evidence="3" id="KW-1185">Reference proteome</keyword>
<evidence type="ECO:0000259" key="1">
    <source>
        <dbReference type="PROSITE" id="PS50097"/>
    </source>
</evidence>
<protein>
    <recommendedName>
        <fullName evidence="1">BTB domain-containing protein</fullName>
    </recommendedName>
</protein>
<dbReference type="InterPro" id="IPR000210">
    <property type="entry name" value="BTB/POZ_dom"/>
</dbReference>
<dbReference type="Proteomes" id="UP000076871">
    <property type="component" value="Unassembled WGS sequence"/>
</dbReference>
<accession>A0A165H2T7</accession>
<dbReference type="AlphaFoldDB" id="A0A165H2T7"/>
<feature type="domain" description="BTB" evidence="1">
    <location>
        <begin position="26"/>
        <end position="92"/>
    </location>
</feature>
<dbReference type="PROSITE" id="PS50097">
    <property type="entry name" value="BTB"/>
    <property type="match status" value="1"/>
</dbReference>
<name>A0A165H2T7_9APHY</name>
<dbReference type="RefSeq" id="XP_040768906.1">
    <property type="nucleotide sequence ID" value="XM_040903735.1"/>
</dbReference>
<evidence type="ECO:0000313" key="2">
    <source>
        <dbReference type="EMBL" id="KZT11166.1"/>
    </source>
</evidence>
<dbReference type="EMBL" id="KV427607">
    <property type="protein sequence ID" value="KZT11166.1"/>
    <property type="molecule type" value="Genomic_DNA"/>
</dbReference>
<evidence type="ECO:0000313" key="3">
    <source>
        <dbReference type="Proteomes" id="UP000076871"/>
    </source>
</evidence>
<dbReference type="Pfam" id="PF00651">
    <property type="entry name" value="BTB"/>
    <property type="match status" value="1"/>
</dbReference>
<proteinExistence type="predicted"/>
<dbReference type="OrthoDB" id="3036049at2759"/>
<dbReference type="InterPro" id="IPR011333">
    <property type="entry name" value="SKP1/BTB/POZ_sf"/>
</dbReference>
<sequence length="316" mass="35394">MDTIPDSTSGRQLSLKHHDEYWFAEGNIILAAGDVGFRVHSGVIVHGSGSPVFKDLFEYAQATPEESIDGCAVIEVTDDPEELADLLSVLYSASAIWVPTVIVTFDTIAACVHLGNKYQMDDVFEGSLDRLKSCFPTSFDDWEQLEVGDTYIRSSVMEVQVTDAIRVVNLARTCECTELLPVALYICATLSSRDLVLGVNSANLHPNDLARCVSARNNILQSLPFTSISQIMPHPLCFRESCRDKLDEFPEWLYRNRYLIDYYFLGFPKIPLAMLVDSLCRACADVVRTKFTAMRRSLWARLPEFMDSPVNNSPEA</sequence>
<dbReference type="InParanoid" id="A0A165H2T7"/>
<reference evidence="2 3" key="1">
    <citation type="journal article" date="2016" name="Mol. Biol. Evol.">
        <title>Comparative Genomics of Early-Diverging Mushroom-Forming Fungi Provides Insights into the Origins of Lignocellulose Decay Capabilities.</title>
        <authorList>
            <person name="Nagy L.G."/>
            <person name="Riley R."/>
            <person name="Tritt A."/>
            <person name="Adam C."/>
            <person name="Daum C."/>
            <person name="Floudas D."/>
            <person name="Sun H."/>
            <person name="Yadav J.S."/>
            <person name="Pangilinan J."/>
            <person name="Larsson K.H."/>
            <person name="Matsuura K."/>
            <person name="Barry K."/>
            <person name="Labutti K."/>
            <person name="Kuo R."/>
            <person name="Ohm R.A."/>
            <person name="Bhattacharya S.S."/>
            <person name="Shirouzu T."/>
            <person name="Yoshinaga Y."/>
            <person name="Martin F.M."/>
            <person name="Grigoriev I.V."/>
            <person name="Hibbett D.S."/>
        </authorList>
    </citation>
    <scope>NUCLEOTIDE SEQUENCE [LARGE SCALE GENOMIC DNA]</scope>
    <source>
        <strain evidence="2 3">93-53</strain>
    </source>
</reference>
<organism evidence="2 3">
    <name type="scientific">Laetiporus sulphureus 93-53</name>
    <dbReference type="NCBI Taxonomy" id="1314785"/>
    <lineage>
        <taxon>Eukaryota</taxon>
        <taxon>Fungi</taxon>
        <taxon>Dikarya</taxon>
        <taxon>Basidiomycota</taxon>
        <taxon>Agaricomycotina</taxon>
        <taxon>Agaricomycetes</taxon>
        <taxon>Polyporales</taxon>
        <taxon>Laetiporus</taxon>
    </lineage>
</organism>
<gene>
    <name evidence="2" type="ORF">LAESUDRAFT_642561</name>
</gene>
<dbReference type="GeneID" id="63820765"/>
<dbReference type="Gene3D" id="3.30.710.10">
    <property type="entry name" value="Potassium Channel Kv1.1, Chain A"/>
    <property type="match status" value="1"/>
</dbReference>